<dbReference type="Gene3D" id="3.30.420.40">
    <property type="match status" value="2"/>
</dbReference>
<dbReference type="Pfam" id="PF00480">
    <property type="entry name" value="ROK"/>
    <property type="match status" value="1"/>
</dbReference>
<dbReference type="Proteomes" id="UP001155240">
    <property type="component" value="Unassembled WGS sequence"/>
</dbReference>
<dbReference type="InterPro" id="IPR036390">
    <property type="entry name" value="WH_DNA-bd_sf"/>
</dbReference>
<dbReference type="SUPFAM" id="SSF53067">
    <property type="entry name" value="Actin-like ATPase domain"/>
    <property type="match status" value="1"/>
</dbReference>
<dbReference type="PANTHER" id="PTHR18964:SF149">
    <property type="entry name" value="BIFUNCTIONAL UDP-N-ACETYLGLUCOSAMINE 2-EPIMERASE_N-ACETYLMANNOSAMINE KINASE"/>
    <property type="match status" value="1"/>
</dbReference>
<dbReference type="InterPro" id="IPR043129">
    <property type="entry name" value="ATPase_NBD"/>
</dbReference>
<evidence type="ECO:0000313" key="2">
    <source>
        <dbReference type="EMBL" id="MCM6761150.1"/>
    </source>
</evidence>
<dbReference type="InterPro" id="IPR000600">
    <property type="entry name" value="ROK"/>
</dbReference>
<evidence type="ECO:0000256" key="1">
    <source>
        <dbReference type="ARBA" id="ARBA00006479"/>
    </source>
</evidence>
<accession>A0A9X2DU71</accession>
<reference evidence="2" key="1">
    <citation type="submission" date="2022-06" db="EMBL/GenBank/DDBJ databases">
        <title>Whole genome shotgun sequencing (WGS) of Rathayibacter sp. ZW T2_19, isolated from stored onions (Allium cepa).</title>
        <authorList>
            <person name="Stoll D.A."/>
            <person name="Huch M."/>
        </authorList>
    </citation>
    <scope>NUCLEOTIDE SEQUENCE</scope>
    <source>
        <strain evidence="2">ZW T2_19</strain>
    </source>
</reference>
<comment type="similarity">
    <text evidence="1">Belongs to the ROK (NagC/XylR) family.</text>
</comment>
<dbReference type="PANTHER" id="PTHR18964">
    <property type="entry name" value="ROK (REPRESSOR, ORF, KINASE) FAMILY"/>
    <property type="match status" value="1"/>
</dbReference>
<name>A0A9X2DU71_9MICO</name>
<keyword evidence="3" id="KW-1185">Reference proteome</keyword>
<evidence type="ECO:0000313" key="3">
    <source>
        <dbReference type="Proteomes" id="UP001155240"/>
    </source>
</evidence>
<proteinExistence type="inferred from homology"/>
<protein>
    <submittedName>
        <fullName evidence="2">ROK family protein</fullName>
    </submittedName>
</protein>
<gene>
    <name evidence="2" type="ORF">NB037_01845</name>
</gene>
<dbReference type="AlphaFoldDB" id="A0A9X2DU71"/>
<sequence length="352" mass="36065">MTRPQLSGALGLSKQTISLAIAELQQRTLVEEVPTPPGAIGRTAMSYALHSGAGWVAGVDLGPTRIRVVAGRLDSTVIASRTILNPRPNPSREWADALDFAAVALAELVSRVPESEGGLLGLGLAVPRPIDVVQDVISSGYSDVEILAPLAPIAPAAIWVENDVNCAALAFDAAGGEGIFGPVLYLKVGAGLGAAVLANGSLIRGARGRAGEVRRLPFGNPRDGTSVEDALGAVGLLERAGRAPRGDVALQLDELFVDAARGSAPAEAAVRAHAEGVADLIDSLTAVLDPDRVVLTGSSGDRALVHALVTEVLVRRGNTVKLVRDAAQDQASALGAATLASSKVLDALLTRP</sequence>
<dbReference type="EMBL" id="JAMRYM010000003">
    <property type="protein sequence ID" value="MCM6761150.1"/>
    <property type="molecule type" value="Genomic_DNA"/>
</dbReference>
<dbReference type="Gene3D" id="1.10.10.10">
    <property type="entry name" value="Winged helix-like DNA-binding domain superfamily/Winged helix DNA-binding domain"/>
    <property type="match status" value="1"/>
</dbReference>
<dbReference type="RefSeq" id="WP_251943107.1">
    <property type="nucleotide sequence ID" value="NZ_JAMRYM010000003.1"/>
</dbReference>
<organism evidence="2 3">
    <name type="scientific">Rathayibacter rubneri</name>
    <dbReference type="NCBI Taxonomy" id="2950106"/>
    <lineage>
        <taxon>Bacteria</taxon>
        <taxon>Bacillati</taxon>
        <taxon>Actinomycetota</taxon>
        <taxon>Actinomycetes</taxon>
        <taxon>Micrococcales</taxon>
        <taxon>Microbacteriaceae</taxon>
        <taxon>Rathayibacter</taxon>
    </lineage>
</organism>
<dbReference type="InterPro" id="IPR036388">
    <property type="entry name" value="WH-like_DNA-bd_sf"/>
</dbReference>
<dbReference type="SUPFAM" id="SSF46785">
    <property type="entry name" value="Winged helix' DNA-binding domain"/>
    <property type="match status" value="1"/>
</dbReference>
<comment type="caution">
    <text evidence="2">The sequence shown here is derived from an EMBL/GenBank/DDBJ whole genome shotgun (WGS) entry which is preliminary data.</text>
</comment>